<sequence>MFSISYHPKFIQLSKTENFVTKGLIIEVKKQADERETVYFRHLRLLGQVELTFKFNGRELNAKRVVTPKNHEGQHRPNNGMNLLSAFNTNYFSLTCNLHAALNCFRYRKQRKWC</sequence>
<keyword evidence="2" id="KW-1185">Reference proteome</keyword>
<dbReference type="AlphaFoldDB" id="A0A4Y2HQ10"/>
<gene>
    <name evidence="1" type="ORF">AVEN_18356_1</name>
</gene>
<accession>A0A4Y2HQ10</accession>
<proteinExistence type="predicted"/>
<protein>
    <submittedName>
        <fullName evidence="1">Uncharacterized protein</fullName>
    </submittedName>
</protein>
<evidence type="ECO:0000313" key="1">
    <source>
        <dbReference type="EMBL" id="GBM67466.1"/>
    </source>
</evidence>
<dbReference type="EMBL" id="BGPR01002086">
    <property type="protein sequence ID" value="GBM67466.1"/>
    <property type="molecule type" value="Genomic_DNA"/>
</dbReference>
<name>A0A4Y2HQ10_ARAVE</name>
<dbReference type="Proteomes" id="UP000499080">
    <property type="component" value="Unassembled WGS sequence"/>
</dbReference>
<organism evidence="1 2">
    <name type="scientific">Araneus ventricosus</name>
    <name type="common">Orbweaver spider</name>
    <name type="synonym">Epeira ventricosa</name>
    <dbReference type="NCBI Taxonomy" id="182803"/>
    <lineage>
        <taxon>Eukaryota</taxon>
        <taxon>Metazoa</taxon>
        <taxon>Ecdysozoa</taxon>
        <taxon>Arthropoda</taxon>
        <taxon>Chelicerata</taxon>
        <taxon>Arachnida</taxon>
        <taxon>Araneae</taxon>
        <taxon>Araneomorphae</taxon>
        <taxon>Entelegynae</taxon>
        <taxon>Araneoidea</taxon>
        <taxon>Araneidae</taxon>
        <taxon>Araneus</taxon>
    </lineage>
</organism>
<reference evidence="1 2" key="1">
    <citation type="journal article" date="2019" name="Sci. Rep.">
        <title>Orb-weaving spider Araneus ventricosus genome elucidates the spidroin gene catalogue.</title>
        <authorList>
            <person name="Kono N."/>
            <person name="Nakamura H."/>
            <person name="Ohtoshi R."/>
            <person name="Moran D.A.P."/>
            <person name="Shinohara A."/>
            <person name="Yoshida Y."/>
            <person name="Fujiwara M."/>
            <person name="Mori M."/>
            <person name="Tomita M."/>
            <person name="Arakawa K."/>
        </authorList>
    </citation>
    <scope>NUCLEOTIDE SEQUENCE [LARGE SCALE GENOMIC DNA]</scope>
</reference>
<comment type="caution">
    <text evidence="1">The sequence shown here is derived from an EMBL/GenBank/DDBJ whole genome shotgun (WGS) entry which is preliminary data.</text>
</comment>
<evidence type="ECO:0000313" key="2">
    <source>
        <dbReference type="Proteomes" id="UP000499080"/>
    </source>
</evidence>